<feature type="compositionally biased region" description="Low complexity" evidence="1">
    <location>
        <begin position="156"/>
        <end position="172"/>
    </location>
</feature>
<dbReference type="InParanoid" id="Q2H8Z4"/>
<gene>
    <name evidence="2" type="ORF">CHGG_03310</name>
</gene>
<organism evidence="2 3">
    <name type="scientific">Chaetomium globosum (strain ATCC 6205 / CBS 148.51 / DSM 1962 / NBRC 6347 / NRRL 1970)</name>
    <name type="common">Soil fungus</name>
    <dbReference type="NCBI Taxonomy" id="306901"/>
    <lineage>
        <taxon>Eukaryota</taxon>
        <taxon>Fungi</taxon>
        <taxon>Dikarya</taxon>
        <taxon>Ascomycota</taxon>
        <taxon>Pezizomycotina</taxon>
        <taxon>Sordariomycetes</taxon>
        <taxon>Sordariomycetidae</taxon>
        <taxon>Sordariales</taxon>
        <taxon>Chaetomiaceae</taxon>
        <taxon>Chaetomium</taxon>
    </lineage>
</organism>
<evidence type="ECO:0000256" key="1">
    <source>
        <dbReference type="SAM" id="MobiDB-lite"/>
    </source>
</evidence>
<feature type="compositionally biased region" description="Basic and acidic residues" evidence="1">
    <location>
        <begin position="82"/>
        <end position="101"/>
    </location>
</feature>
<dbReference type="STRING" id="306901.Q2H8Z4"/>
<dbReference type="AlphaFoldDB" id="Q2H8Z4"/>
<name>Q2H8Z4_CHAGB</name>
<accession>Q2H8Z4</accession>
<dbReference type="VEuPathDB" id="FungiDB:CHGG_03310"/>
<keyword evidence="3" id="KW-1185">Reference proteome</keyword>
<feature type="compositionally biased region" description="Polar residues" evidence="1">
    <location>
        <begin position="102"/>
        <end position="127"/>
    </location>
</feature>
<dbReference type="RefSeq" id="XP_001229826.1">
    <property type="nucleotide sequence ID" value="XM_001229825.1"/>
</dbReference>
<proteinExistence type="predicted"/>
<dbReference type="HOGENOM" id="CLU_056606_1_0_1"/>
<feature type="compositionally biased region" description="Basic and acidic residues" evidence="1">
    <location>
        <begin position="188"/>
        <end position="199"/>
    </location>
</feature>
<dbReference type="Proteomes" id="UP000001056">
    <property type="component" value="Unassembled WGS sequence"/>
</dbReference>
<feature type="compositionally biased region" description="Basic and acidic residues" evidence="1">
    <location>
        <begin position="299"/>
        <end position="312"/>
    </location>
</feature>
<dbReference type="OrthoDB" id="5388207at2759"/>
<dbReference type="EMBL" id="CH408030">
    <property type="protein sequence ID" value="EAQ91375.1"/>
    <property type="molecule type" value="Genomic_DNA"/>
</dbReference>
<sequence>MDTFNKVTHAASKAIWGEEQSHEEPVSGKLGNVAAGEPYDAGNIGEPNEAALASSGKKDTETPNEPTTATRTTGRTVPEAMPKPEPEPEAATKPRFVEAKDTPSQTTEEASTSQPANPSGPAGSTPSAIGMRDDSTKAQNDTSPPPEDLSASTARTPTTTNTNTTTTTTDTPPNIPGTAATTTSTSQPHDETRTTKEHQPQPSDPADAPRHLRSQARRPGPAPPRGNRARARRRRMCQRRRGCGHSWDCATLQYQPTAELSVVLGIAATDNGMGMGEEYVKSSGLAADGGDFDASRPGAGREADRLLEEKGVHPPATTHRGTDTSSGSHGSHGHGENGGKEKLGLKDKIKAKLHKSSSSS</sequence>
<feature type="compositionally biased region" description="Basic and acidic residues" evidence="1">
    <location>
        <begin position="333"/>
        <end position="350"/>
    </location>
</feature>
<feature type="compositionally biased region" description="Basic residues" evidence="1">
    <location>
        <begin position="351"/>
        <end position="360"/>
    </location>
</feature>
<dbReference type="GeneID" id="4389898"/>
<feature type="compositionally biased region" description="Low complexity" evidence="1">
    <location>
        <begin position="63"/>
        <end position="80"/>
    </location>
</feature>
<feature type="region of interest" description="Disordered" evidence="1">
    <location>
        <begin position="1"/>
        <end position="246"/>
    </location>
</feature>
<dbReference type="eggNOG" id="ENOG502SCA5">
    <property type="taxonomic scope" value="Eukaryota"/>
</dbReference>
<feature type="region of interest" description="Disordered" evidence="1">
    <location>
        <begin position="283"/>
        <end position="360"/>
    </location>
</feature>
<reference evidence="3" key="1">
    <citation type="journal article" date="2015" name="Genome Announc.">
        <title>Draft genome sequence of the cellulolytic fungus Chaetomium globosum.</title>
        <authorList>
            <person name="Cuomo C.A."/>
            <person name="Untereiner W.A."/>
            <person name="Ma L.-J."/>
            <person name="Grabherr M."/>
            <person name="Birren B.W."/>
        </authorList>
    </citation>
    <scope>NUCLEOTIDE SEQUENCE [LARGE SCALE GENOMIC DNA]</scope>
    <source>
        <strain evidence="3">ATCC 6205 / CBS 148.51 / DSM 1962 / NBRC 6347 / NRRL 1970</strain>
    </source>
</reference>
<dbReference type="OMA" id="ENQPHDP"/>
<evidence type="ECO:0000313" key="3">
    <source>
        <dbReference type="Proteomes" id="UP000001056"/>
    </source>
</evidence>
<protein>
    <submittedName>
        <fullName evidence="2">Uncharacterized protein</fullName>
    </submittedName>
</protein>
<feature type="compositionally biased region" description="Basic residues" evidence="1">
    <location>
        <begin position="227"/>
        <end position="243"/>
    </location>
</feature>
<feature type="compositionally biased region" description="Low complexity" evidence="1">
    <location>
        <begin position="317"/>
        <end position="329"/>
    </location>
</feature>
<evidence type="ECO:0000313" key="2">
    <source>
        <dbReference type="EMBL" id="EAQ91375.1"/>
    </source>
</evidence>